<evidence type="ECO:0000256" key="10">
    <source>
        <dbReference type="ARBA" id="ARBA00022840"/>
    </source>
</evidence>
<dbReference type="SUPFAM" id="SSF55874">
    <property type="entry name" value="ATPase domain of HSP90 chaperone/DNA topoisomerase II/histidine kinase"/>
    <property type="match status" value="1"/>
</dbReference>
<evidence type="ECO:0000256" key="6">
    <source>
        <dbReference type="ARBA" id="ARBA00022679"/>
    </source>
</evidence>
<dbReference type="Pfam" id="PF06580">
    <property type="entry name" value="His_kinase"/>
    <property type="match status" value="1"/>
</dbReference>
<keyword evidence="7 14" id="KW-0812">Transmembrane</keyword>
<dbReference type="Gene3D" id="3.30.450.20">
    <property type="entry name" value="PAS domain"/>
    <property type="match status" value="1"/>
</dbReference>
<protein>
    <recommendedName>
        <fullName evidence="3">histidine kinase</fullName>
        <ecNumber evidence="3">2.7.13.3</ecNumber>
    </recommendedName>
</protein>
<keyword evidence="12" id="KW-0902">Two-component regulatory system</keyword>
<comment type="subcellular location">
    <subcellularLocation>
        <location evidence="2">Cell membrane</location>
        <topology evidence="2">Multi-pass membrane protein</topology>
    </subcellularLocation>
</comment>
<feature type="transmembrane region" description="Helical" evidence="14">
    <location>
        <begin position="313"/>
        <end position="336"/>
    </location>
</feature>
<dbReference type="Gene3D" id="6.10.340.10">
    <property type="match status" value="1"/>
</dbReference>
<dbReference type="SMART" id="SM00387">
    <property type="entry name" value="HATPase_c"/>
    <property type="match status" value="1"/>
</dbReference>
<dbReference type="PANTHER" id="PTHR34220:SF11">
    <property type="entry name" value="SENSOR PROTEIN KINASE HPTS"/>
    <property type="match status" value="1"/>
</dbReference>
<dbReference type="Pfam" id="PF02518">
    <property type="entry name" value="HATPase_c"/>
    <property type="match status" value="1"/>
</dbReference>
<evidence type="ECO:0000313" key="17">
    <source>
        <dbReference type="Proteomes" id="UP000535838"/>
    </source>
</evidence>
<evidence type="ECO:0000256" key="12">
    <source>
        <dbReference type="ARBA" id="ARBA00023012"/>
    </source>
</evidence>
<dbReference type="PANTHER" id="PTHR34220">
    <property type="entry name" value="SENSOR HISTIDINE KINASE YPDA"/>
    <property type="match status" value="1"/>
</dbReference>
<evidence type="ECO:0000256" key="9">
    <source>
        <dbReference type="ARBA" id="ARBA00022777"/>
    </source>
</evidence>
<dbReference type="SUPFAM" id="SSF158472">
    <property type="entry name" value="HAMP domain-like"/>
    <property type="match status" value="1"/>
</dbReference>
<dbReference type="Pfam" id="PF00672">
    <property type="entry name" value="HAMP"/>
    <property type="match status" value="1"/>
</dbReference>
<dbReference type="GO" id="GO:0000155">
    <property type="term" value="F:phosphorelay sensor kinase activity"/>
    <property type="evidence" value="ECO:0007669"/>
    <property type="project" value="InterPro"/>
</dbReference>
<dbReference type="InterPro" id="IPR050640">
    <property type="entry name" value="Bact_2-comp_sensor_kinase"/>
</dbReference>
<evidence type="ECO:0000256" key="11">
    <source>
        <dbReference type="ARBA" id="ARBA00022989"/>
    </source>
</evidence>
<dbReference type="InterPro" id="IPR033479">
    <property type="entry name" value="dCache_1"/>
</dbReference>
<accession>A0A841SLK3</accession>
<dbReference type="GO" id="GO:0005886">
    <property type="term" value="C:plasma membrane"/>
    <property type="evidence" value="ECO:0007669"/>
    <property type="project" value="UniProtKB-SubCell"/>
</dbReference>
<dbReference type="Proteomes" id="UP000535838">
    <property type="component" value="Unassembled WGS sequence"/>
</dbReference>
<evidence type="ECO:0000256" key="5">
    <source>
        <dbReference type="ARBA" id="ARBA00022553"/>
    </source>
</evidence>
<keyword evidence="10" id="KW-0067">ATP-binding</keyword>
<feature type="domain" description="HAMP" evidence="15">
    <location>
        <begin position="333"/>
        <end position="385"/>
    </location>
</feature>
<feature type="transmembrane region" description="Helical" evidence="14">
    <location>
        <begin position="20"/>
        <end position="40"/>
    </location>
</feature>
<comment type="catalytic activity">
    <reaction evidence="1">
        <text>ATP + protein L-histidine = ADP + protein N-phospho-L-histidine.</text>
        <dbReference type="EC" id="2.7.13.3"/>
    </reaction>
</comment>
<evidence type="ECO:0000256" key="13">
    <source>
        <dbReference type="ARBA" id="ARBA00023136"/>
    </source>
</evidence>
<proteinExistence type="predicted"/>
<dbReference type="PROSITE" id="PS50885">
    <property type="entry name" value="HAMP"/>
    <property type="match status" value="1"/>
</dbReference>
<keyword evidence="17" id="KW-1185">Reference proteome</keyword>
<comment type="caution">
    <text evidence="16">The sequence shown here is derived from an EMBL/GenBank/DDBJ whole genome shotgun (WGS) entry which is preliminary data.</text>
</comment>
<dbReference type="GO" id="GO:0005524">
    <property type="term" value="F:ATP binding"/>
    <property type="evidence" value="ECO:0007669"/>
    <property type="project" value="UniProtKB-KW"/>
</dbReference>
<keyword evidence="8" id="KW-0547">Nucleotide-binding</keyword>
<dbReference type="EC" id="2.7.13.3" evidence="3"/>
<keyword evidence="11 14" id="KW-1133">Transmembrane helix</keyword>
<keyword evidence="6" id="KW-0808">Transferase</keyword>
<evidence type="ECO:0000256" key="1">
    <source>
        <dbReference type="ARBA" id="ARBA00000085"/>
    </source>
</evidence>
<evidence type="ECO:0000259" key="15">
    <source>
        <dbReference type="PROSITE" id="PS50885"/>
    </source>
</evidence>
<dbReference type="InterPro" id="IPR003660">
    <property type="entry name" value="HAMP_dom"/>
</dbReference>
<sequence length="606" mass="70152">MEVLRLYRKFKFVSIKNKMAVLFIISILIPILILFINSYLSSQQMLESKYTDLLEDITRQSNIRIEEFLDDTEQISLISSYGINSYVSAVSQENYPVQNYLRNASQSNENQATQLLMNYITMKERAFSVYIYNLNGGQDLLVSTNKPVDYTYHPRNESWFRDFLASEDITRDLPTRIDLQTKQENNWAIYHLRKIFDLENGKLLGLMVISIDIDFINKVNKRLQESSRSAFTIVDENERVIFNSDYSRINRPFSELFPLKAKIDKDTAREVVKSGGKSYILIHSAFEAHNWTTYIYMPVEELAVEGNILMRNLWMIVMALVLFAIISSFYLSNLITRPIKRLMKNMTLVEQGRFDNLPAVKSNDEIGLLAKRFEQMSSELKQLVERIYHEQEEKAEAEIRALQAQINPHFLYNTLNSVKWIASMQRADKIVEMTEALISILRYSSKVENRMVPIREEFDNIAHYLTIQKVRYFNRIAVSYRLDERLLDYEILKLSIQPLVENAIFHGIADQEDGTLTIEVTACGENDIAIRVGDNGAGMEEEASAALRQRLKETDGHSGSIGVFNVHNRIRRVFGERYGIDFASKKGKGTTFTITIPRTKKGEIEQ</sequence>
<dbReference type="InterPro" id="IPR004358">
    <property type="entry name" value="Sig_transdc_His_kin-like_C"/>
</dbReference>
<dbReference type="InterPro" id="IPR010559">
    <property type="entry name" value="Sig_transdc_His_kin_internal"/>
</dbReference>
<dbReference type="PRINTS" id="PR00344">
    <property type="entry name" value="BCTRLSENSOR"/>
</dbReference>
<evidence type="ECO:0000256" key="7">
    <source>
        <dbReference type="ARBA" id="ARBA00022692"/>
    </source>
</evidence>
<evidence type="ECO:0000256" key="2">
    <source>
        <dbReference type="ARBA" id="ARBA00004651"/>
    </source>
</evidence>
<gene>
    <name evidence="16" type="ORF">H7B67_04560</name>
</gene>
<evidence type="ECO:0000256" key="8">
    <source>
        <dbReference type="ARBA" id="ARBA00022741"/>
    </source>
</evidence>
<keyword evidence="5" id="KW-0597">Phosphoprotein</keyword>
<organism evidence="16 17">
    <name type="scientific">Cohnella thailandensis</name>
    <dbReference type="NCBI Taxonomy" id="557557"/>
    <lineage>
        <taxon>Bacteria</taxon>
        <taxon>Bacillati</taxon>
        <taxon>Bacillota</taxon>
        <taxon>Bacilli</taxon>
        <taxon>Bacillales</taxon>
        <taxon>Paenibacillaceae</taxon>
        <taxon>Cohnella</taxon>
    </lineage>
</organism>
<keyword evidence="4" id="KW-1003">Cell membrane</keyword>
<dbReference type="InterPro" id="IPR003594">
    <property type="entry name" value="HATPase_dom"/>
</dbReference>
<dbReference type="CDD" id="cd06225">
    <property type="entry name" value="HAMP"/>
    <property type="match status" value="1"/>
</dbReference>
<dbReference type="EMBL" id="JACJVQ010000004">
    <property type="protein sequence ID" value="MBB6633373.1"/>
    <property type="molecule type" value="Genomic_DNA"/>
</dbReference>
<dbReference type="AlphaFoldDB" id="A0A841SLK3"/>
<dbReference type="SMART" id="SM00304">
    <property type="entry name" value="HAMP"/>
    <property type="match status" value="1"/>
</dbReference>
<evidence type="ECO:0000313" key="16">
    <source>
        <dbReference type="EMBL" id="MBB6633373.1"/>
    </source>
</evidence>
<dbReference type="InterPro" id="IPR036890">
    <property type="entry name" value="HATPase_C_sf"/>
</dbReference>
<keyword evidence="13 14" id="KW-0472">Membrane</keyword>
<reference evidence="16 17" key="1">
    <citation type="submission" date="2020-08" db="EMBL/GenBank/DDBJ databases">
        <title>Cohnella phylogeny.</title>
        <authorList>
            <person name="Dunlap C."/>
        </authorList>
    </citation>
    <scope>NUCLEOTIDE SEQUENCE [LARGE SCALE GENOMIC DNA]</scope>
    <source>
        <strain evidence="16 17">DSM 25241</strain>
    </source>
</reference>
<dbReference type="Pfam" id="PF02743">
    <property type="entry name" value="dCache_1"/>
    <property type="match status" value="1"/>
</dbReference>
<evidence type="ECO:0000256" key="14">
    <source>
        <dbReference type="SAM" id="Phobius"/>
    </source>
</evidence>
<evidence type="ECO:0000256" key="4">
    <source>
        <dbReference type="ARBA" id="ARBA00022475"/>
    </source>
</evidence>
<evidence type="ECO:0000256" key="3">
    <source>
        <dbReference type="ARBA" id="ARBA00012438"/>
    </source>
</evidence>
<name>A0A841SLK3_9BACL</name>
<keyword evidence="9 16" id="KW-0418">Kinase</keyword>
<dbReference type="Gene3D" id="3.30.565.10">
    <property type="entry name" value="Histidine kinase-like ATPase, C-terminal domain"/>
    <property type="match status" value="1"/>
</dbReference>